<dbReference type="PANTHER" id="PTHR13170">
    <property type="entry name" value="O-GLCNACASE"/>
    <property type="match status" value="1"/>
</dbReference>
<organism evidence="2 3">
    <name type="scientific">Leifsonia kafniensis</name>
    <dbReference type="NCBI Taxonomy" id="475957"/>
    <lineage>
        <taxon>Bacteria</taxon>
        <taxon>Bacillati</taxon>
        <taxon>Actinomycetota</taxon>
        <taxon>Actinomycetes</taxon>
        <taxon>Micrococcales</taxon>
        <taxon>Microbacteriaceae</taxon>
        <taxon>Leifsonia</taxon>
    </lineage>
</organism>
<dbReference type="SUPFAM" id="SSF55729">
    <property type="entry name" value="Acyl-CoA N-acyltransferases (Nat)"/>
    <property type="match status" value="1"/>
</dbReference>
<dbReference type="InterPro" id="IPR000182">
    <property type="entry name" value="GNAT_dom"/>
</dbReference>
<protein>
    <recommendedName>
        <fullName evidence="1">N-acetyltransferase domain-containing protein</fullName>
    </recommendedName>
</protein>
<dbReference type="InterPro" id="IPR016181">
    <property type="entry name" value="Acyl_CoA_acyltransferase"/>
</dbReference>
<dbReference type="PROSITE" id="PS51186">
    <property type="entry name" value="GNAT"/>
    <property type="match status" value="1"/>
</dbReference>
<proteinExistence type="predicted"/>
<evidence type="ECO:0000313" key="3">
    <source>
        <dbReference type="Proteomes" id="UP001501803"/>
    </source>
</evidence>
<evidence type="ECO:0000313" key="2">
    <source>
        <dbReference type="EMBL" id="GAA3881367.1"/>
    </source>
</evidence>
<accession>A0ABP7KNR9</accession>
<gene>
    <name evidence="2" type="ORF">GCM10022381_24530</name>
</gene>
<reference evidence="3" key="1">
    <citation type="journal article" date="2019" name="Int. J. Syst. Evol. Microbiol.">
        <title>The Global Catalogue of Microorganisms (GCM) 10K type strain sequencing project: providing services to taxonomists for standard genome sequencing and annotation.</title>
        <authorList>
            <consortium name="The Broad Institute Genomics Platform"/>
            <consortium name="The Broad Institute Genome Sequencing Center for Infectious Disease"/>
            <person name="Wu L."/>
            <person name="Ma J."/>
        </authorList>
    </citation>
    <scope>NUCLEOTIDE SEQUENCE [LARGE SCALE GENOMIC DNA]</scope>
    <source>
        <strain evidence="3">JCM 17021</strain>
    </source>
</reference>
<dbReference type="RefSeq" id="WP_345066950.1">
    <property type="nucleotide sequence ID" value="NZ_BAABCN010000007.1"/>
</dbReference>
<evidence type="ECO:0000259" key="1">
    <source>
        <dbReference type="PROSITE" id="PS51186"/>
    </source>
</evidence>
<keyword evidence="3" id="KW-1185">Reference proteome</keyword>
<dbReference type="CDD" id="cd04301">
    <property type="entry name" value="NAT_SF"/>
    <property type="match status" value="1"/>
</dbReference>
<sequence>MNDVRRSTPADLQSIYQICFETAARAPDGSLLHHHPELLGHIYAGPYVVRQPDLCFVVTDEEGVGGYLLGTADTLAFEAWEERDWWPALRSRHPDLGGTAPDDDLIRHIHTPIRAPETVVAEYPAHLHIDLLPRLQGKGYGRILIDTVMHEFRDRGVSGVHLNVGDENHNAIAFYHHLGFSQVGVGATSLYMGMRLS</sequence>
<dbReference type="InterPro" id="IPR051822">
    <property type="entry name" value="Glycosyl_Hydrolase_84"/>
</dbReference>
<dbReference type="PANTHER" id="PTHR13170:SF16">
    <property type="entry name" value="PROTEIN O-GLCNACASE"/>
    <property type="match status" value="1"/>
</dbReference>
<dbReference type="Pfam" id="PF00583">
    <property type="entry name" value="Acetyltransf_1"/>
    <property type="match status" value="1"/>
</dbReference>
<comment type="caution">
    <text evidence="2">The sequence shown here is derived from an EMBL/GenBank/DDBJ whole genome shotgun (WGS) entry which is preliminary data.</text>
</comment>
<dbReference type="Proteomes" id="UP001501803">
    <property type="component" value="Unassembled WGS sequence"/>
</dbReference>
<name>A0ABP7KNR9_9MICO</name>
<feature type="domain" description="N-acetyltransferase" evidence="1">
    <location>
        <begin position="2"/>
        <end position="197"/>
    </location>
</feature>
<dbReference type="Gene3D" id="3.40.630.30">
    <property type="match status" value="1"/>
</dbReference>
<dbReference type="EMBL" id="BAABCN010000007">
    <property type="protein sequence ID" value="GAA3881367.1"/>
    <property type="molecule type" value="Genomic_DNA"/>
</dbReference>